<proteinExistence type="predicted"/>
<accession>A0A0D0ECY4</accession>
<protein>
    <submittedName>
        <fullName evidence="1">Unplaced genomic scaffold scaffold_18, whole genome shotgun sequence</fullName>
    </submittedName>
</protein>
<sequence>MALPCTAGIIAAEVHVPSFPNTPAALAVARISRLQTSWPDGELTSWRVVLSPVAYSPQVATVGGVSRSARTGCSVRECDLVVTHILRNDGVSIRGVCIEVV</sequence>
<evidence type="ECO:0000313" key="2">
    <source>
        <dbReference type="Proteomes" id="UP000054538"/>
    </source>
</evidence>
<dbReference type="Proteomes" id="UP000054538">
    <property type="component" value="Unassembled WGS sequence"/>
</dbReference>
<dbReference type="InParanoid" id="A0A0D0ECY4"/>
<evidence type="ECO:0000313" key="1">
    <source>
        <dbReference type="EMBL" id="KIL00176.1"/>
    </source>
</evidence>
<gene>
    <name evidence="1" type="ORF">PAXRUDRAFT_332199</name>
</gene>
<organism evidence="1 2">
    <name type="scientific">Paxillus rubicundulus Ve08.2h10</name>
    <dbReference type="NCBI Taxonomy" id="930991"/>
    <lineage>
        <taxon>Eukaryota</taxon>
        <taxon>Fungi</taxon>
        <taxon>Dikarya</taxon>
        <taxon>Basidiomycota</taxon>
        <taxon>Agaricomycotina</taxon>
        <taxon>Agaricomycetes</taxon>
        <taxon>Agaricomycetidae</taxon>
        <taxon>Boletales</taxon>
        <taxon>Paxilineae</taxon>
        <taxon>Paxillaceae</taxon>
        <taxon>Paxillus</taxon>
    </lineage>
</organism>
<name>A0A0D0ECY4_9AGAM</name>
<reference evidence="2" key="2">
    <citation type="submission" date="2015-01" db="EMBL/GenBank/DDBJ databases">
        <title>Evolutionary Origins and Diversification of the Mycorrhizal Mutualists.</title>
        <authorList>
            <consortium name="DOE Joint Genome Institute"/>
            <consortium name="Mycorrhizal Genomics Consortium"/>
            <person name="Kohler A."/>
            <person name="Kuo A."/>
            <person name="Nagy L.G."/>
            <person name="Floudas D."/>
            <person name="Copeland A."/>
            <person name="Barry K.W."/>
            <person name="Cichocki N."/>
            <person name="Veneault-Fourrey C."/>
            <person name="LaButti K."/>
            <person name="Lindquist E.A."/>
            <person name="Lipzen A."/>
            <person name="Lundell T."/>
            <person name="Morin E."/>
            <person name="Murat C."/>
            <person name="Riley R."/>
            <person name="Ohm R."/>
            <person name="Sun H."/>
            <person name="Tunlid A."/>
            <person name="Henrissat B."/>
            <person name="Grigoriev I.V."/>
            <person name="Hibbett D.S."/>
            <person name="Martin F."/>
        </authorList>
    </citation>
    <scope>NUCLEOTIDE SEQUENCE [LARGE SCALE GENOMIC DNA]</scope>
    <source>
        <strain evidence="2">Ve08.2h10</strain>
    </source>
</reference>
<dbReference type="EMBL" id="KN824840">
    <property type="protein sequence ID" value="KIL00176.1"/>
    <property type="molecule type" value="Genomic_DNA"/>
</dbReference>
<keyword evidence="2" id="KW-1185">Reference proteome</keyword>
<dbReference type="HOGENOM" id="CLU_2292555_0_0_1"/>
<reference evidence="1 2" key="1">
    <citation type="submission" date="2014-04" db="EMBL/GenBank/DDBJ databases">
        <authorList>
            <consortium name="DOE Joint Genome Institute"/>
            <person name="Kuo A."/>
            <person name="Kohler A."/>
            <person name="Jargeat P."/>
            <person name="Nagy L.G."/>
            <person name="Floudas D."/>
            <person name="Copeland A."/>
            <person name="Barry K.W."/>
            <person name="Cichocki N."/>
            <person name="Veneault-Fourrey C."/>
            <person name="LaButti K."/>
            <person name="Lindquist E.A."/>
            <person name="Lipzen A."/>
            <person name="Lundell T."/>
            <person name="Morin E."/>
            <person name="Murat C."/>
            <person name="Sun H."/>
            <person name="Tunlid A."/>
            <person name="Henrissat B."/>
            <person name="Grigoriev I.V."/>
            <person name="Hibbett D.S."/>
            <person name="Martin F."/>
            <person name="Nordberg H.P."/>
            <person name="Cantor M.N."/>
            <person name="Hua S.X."/>
        </authorList>
    </citation>
    <scope>NUCLEOTIDE SEQUENCE [LARGE SCALE GENOMIC DNA]</scope>
    <source>
        <strain evidence="1 2">Ve08.2h10</strain>
    </source>
</reference>
<dbReference type="AlphaFoldDB" id="A0A0D0ECY4"/>